<dbReference type="PROSITE" id="PS50937">
    <property type="entry name" value="HTH_MERR_2"/>
    <property type="match status" value="1"/>
</dbReference>
<dbReference type="Gene3D" id="3.20.80.10">
    <property type="entry name" value="Regulatory factor, effector binding domain"/>
    <property type="match status" value="1"/>
</dbReference>
<comment type="caution">
    <text evidence="3">The sequence shown here is derived from an EMBL/GenBank/DDBJ whole genome shotgun (WGS) entry which is preliminary data.</text>
</comment>
<dbReference type="PANTHER" id="PTHR30204:SF97">
    <property type="entry name" value="MERR FAMILY REGULATORY PROTEIN"/>
    <property type="match status" value="1"/>
</dbReference>
<dbReference type="GO" id="GO:0003677">
    <property type="term" value="F:DNA binding"/>
    <property type="evidence" value="ECO:0007669"/>
    <property type="project" value="UniProtKB-KW"/>
</dbReference>
<evidence type="ECO:0000256" key="1">
    <source>
        <dbReference type="ARBA" id="ARBA00023125"/>
    </source>
</evidence>
<protein>
    <submittedName>
        <fullName evidence="3">MerR family transcriptional regulator</fullName>
    </submittedName>
</protein>
<evidence type="ECO:0000313" key="3">
    <source>
        <dbReference type="EMBL" id="RJF72201.1"/>
    </source>
</evidence>
<dbReference type="InterPro" id="IPR000551">
    <property type="entry name" value="MerR-type_HTH_dom"/>
</dbReference>
<proteinExistence type="predicted"/>
<dbReference type="InterPro" id="IPR047057">
    <property type="entry name" value="MerR_fam"/>
</dbReference>
<dbReference type="EMBL" id="QYUJ01000014">
    <property type="protein sequence ID" value="RJF72201.1"/>
    <property type="molecule type" value="Genomic_DNA"/>
</dbReference>
<dbReference type="SUPFAM" id="SSF46955">
    <property type="entry name" value="Putative DNA-binding domain"/>
    <property type="match status" value="1"/>
</dbReference>
<sequence length="279" mass="31189">MTDPARLTIRAFADASRLSVKALRLYDDLGLLPPAQVDRHNGYRYYSPAQLPQAQLIGLLRQLDLSLKDIQDVLDAPPPRRPERLREHWARAKAEHARRDALARYVQHKLQGDAPMPEFELQTRQVPAQHLATLTWHVLVQNLPRTIQDSFRQLHALIREQGATFAGPPLVIYHGEVNADSDGPIEVCQPYSGPLTPGGDVTLRVEPAHHEAFVALTREHFAFPAILSAYDATREAAQAHGTPGPLPCREVYPYDWDAAAPDEPVGEVAWPYTPEAPQK</sequence>
<feature type="domain" description="HTH merR-type" evidence="2">
    <location>
        <begin position="6"/>
        <end position="76"/>
    </location>
</feature>
<name>A0A418V7Z8_9DEIO</name>
<dbReference type="SMART" id="SM00422">
    <property type="entry name" value="HTH_MERR"/>
    <property type="match status" value="1"/>
</dbReference>
<dbReference type="Pfam" id="PF13411">
    <property type="entry name" value="MerR_1"/>
    <property type="match status" value="1"/>
</dbReference>
<gene>
    <name evidence="3" type="ORF">D3875_12195</name>
</gene>
<dbReference type="InterPro" id="IPR009061">
    <property type="entry name" value="DNA-bd_dom_put_sf"/>
</dbReference>
<reference evidence="3 4" key="1">
    <citation type="submission" date="2018-09" db="EMBL/GenBank/DDBJ databases">
        <authorList>
            <person name="Zhu H."/>
        </authorList>
    </citation>
    <scope>NUCLEOTIDE SEQUENCE [LARGE SCALE GENOMIC DNA]</scope>
    <source>
        <strain evidence="3 4">K2S05-167</strain>
    </source>
</reference>
<evidence type="ECO:0000259" key="2">
    <source>
        <dbReference type="PROSITE" id="PS50937"/>
    </source>
</evidence>
<dbReference type="CDD" id="cd01107">
    <property type="entry name" value="HTH_BmrR"/>
    <property type="match status" value="1"/>
</dbReference>
<dbReference type="Proteomes" id="UP000286287">
    <property type="component" value="Unassembled WGS sequence"/>
</dbReference>
<dbReference type="PANTHER" id="PTHR30204">
    <property type="entry name" value="REDOX-CYCLING DRUG-SENSING TRANSCRIPTIONAL ACTIVATOR SOXR"/>
    <property type="match status" value="1"/>
</dbReference>
<dbReference type="InterPro" id="IPR011256">
    <property type="entry name" value="Reg_factor_effector_dom_sf"/>
</dbReference>
<accession>A0A418V7Z8</accession>
<dbReference type="RefSeq" id="WP_119764099.1">
    <property type="nucleotide sequence ID" value="NZ_QYUJ01000014.1"/>
</dbReference>
<evidence type="ECO:0000313" key="4">
    <source>
        <dbReference type="Proteomes" id="UP000286287"/>
    </source>
</evidence>
<dbReference type="AlphaFoldDB" id="A0A418V7Z8"/>
<dbReference type="SUPFAM" id="SSF55136">
    <property type="entry name" value="Probable bacterial effector-binding domain"/>
    <property type="match status" value="1"/>
</dbReference>
<keyword evidence="1" id="KW-0238">DNA-binding</keyword>
<dbReference type="GO" id="GO:0003700">
    <property type="term" value="F:DNA-binding transcription factor activity"/>
    <property type="evidence" value="ECO:0007669"/>
    <property type="project" value="InterPro"/>
</dbReference>
<dbReference type="Gene3D" id="1.10.1660.10">
    <property type="match status" value="1"/>
</dbReference>
<organism evidence="3 4">
    <name type="scientific">Deinococcus cavernae</name>
    <dbReference type="NCBI Taxonomy" id="2320857"/>
    <lineage>
        <taxon>Bacteria</taxon>
        <taxon>Thermotogati</taxon>
        <taxon>Deinococcota</taxon>
        <taxon>Deinococci</taxon>
        <taxon>Deinococcales</taxon>
        <taxon>Deinococcaceae</taxon>
        <taxon>Deinococcus</taxon>
    </lineage>
</organism>
<dbReference type="OrthoDB" id="9773308at2"/>
<keyword evidence="4" id="KW-1185">Reference proteome</keyword>